<name>A0ABV9HWP5_9FLAO</name>
<evidence type="ECO:0000313" key="6">
    <source>
        <dbReference type="EMBL" id="MFC4633955.1"/>
    </source>
</evidence>
<proteinExistence type="inferred from homology"/>
<evidence type="ECO:0000256" key="5">
    <source>
        <dbReference type="SAM" id="SignalP"/>
    </source>
</evidence>
<dbReference type="SUPFAM" id="SSF111384">
    <property type="entry name" value="OmpH-like"/>
    <property type="match status" value="1"/>
</dbReference>
<reference evidence="7" key="1">
    <citation type="journal article" date="2019" name="Int. J. Syst. Evol. Microbiol.">
        <title>The Global Catalogue of Microorganisms (GCM) 10K type strain sequencing project: providing services to taxonomists for standard genome sequencing and annotation.</title>
        <authorList>
            <consortium name="The Broad Institute Genomics Platform"/>
            <consortium name="The Broad Institute Genome Sequencing Center for Infectious Disease"/>
            <person name="Wu L."/>
            <person name="Ma J."/>
        </authorList>
    </citation>
    <scope>NUCLEOTIDE SEQUENCE [LARGE SCALE GENOMIC DNA]</scope>
    <source>
        <strain evidence="7">YJ-61-S</strain>
    </source>
</reference>
<feature type="region of interest" description="Disordered" evidence="4">
    <location>
        <begin position="176"/>
        <end position="337"/>
    </location>
</feature>
<evidence type="ECO:0000313" key="7">
    <source>
        <dbReference type="Proteomes" id="UP001596043"/>
    </source>
</evidence>
<evidence type="ECO:0000256" key="3">
    <source>
        <dbReference type="SAM" id="Coils"/>
    </source>
</evidence>
<dbReference type="Proteomes" id="UP001596043">
    <property type="component" value="Unassembled WGS sequence"/>
</dbReference>
<feature type="coiled-coil region" evidence="3">
    <location>
        <begin position="53"/>
        <end position="106"/>
    </location>
</feature>
<feature type="signal peptide" evidence="5">
    <location>
        <begin position="1"/>
        <end position="21"/>
    </location>
</feature>
<gene>
    <name evidence="6" type="ORF">ACFO3O_08555</name>
</gene>
<comment type="similarity">
    <text evidence="1">Belongs to the Skp family.</text>
</comment>
<sequence>MKTKVFFFFASLFFVSLVAQAQRGIRVGYINMDYILENVPEYQEASSQLDSKVKKWKSEIEKKISEIEEMKKQLQNERVLLTKELIEEREEEITYEEEQIFEYQQKRFGPGGDLAIQKRQLIEPIQDQVFNSVQEISKNKKFDVVLRKSEAGILYVADRLDISDQVLRSITRSAKRKQINNKKEEDSFDRDEAKTVEQDKATQERQKAIDDKKAEREALIEEKAKQRQEEKDARNKAFEERRQRILEERQKRKDSIDALKAARAEASGRSTGNETAEEKKAKQQQLIEARQKRKDSILAERQKKKDALLAERQRKKDSVLESRKKKTDSIPNPPKRR</sequence>
<feature type="compositionally biased region" description="Basic and acidic residues" evidence="4">
    <location>
        <begin position="181"/>
        <end position="263"/>
    </location>
</feature>
<feature type="compositionally biased region" description="Basic and acidic residues" evidence="4">
    <location>
        <begin position="294"/>
        <end position="322"/>
    </location>
</feature>
<accession>A0ABV9HWP5</accession>
<evidence type="ECO:0000256" key="2">
    <source>
        <dbReference type="ARBA" id="ARBA00022729"/>
    </source>
</evidence>
<protein>
    <submittedName>
        <fullName evidence="6">OmpH family outer membrane protein</fullName>
    </submittedName>
</protein>
<dbReference type="Gene3D" id="3.30.910.20">
    <property type="entry name" value="Skp domain"/>
    <property type="match status" value="1"/>
</dbReference>
<dbReference type="PANTHER" id="PTHR35089:SF1">
    <property type="entry name" value="CHAPERONE PROTEIN SKP"/>
    <property type="match status" value="1"/>
</dbReference>
<dbReference type="PANTHER" id="PTHR35089">
    <property type="entry name" value="CHAPERONE PROTEIN SKP"/>
    <property type="match status" value="1"/>
</dbReference>
<dbReference type="Pfam" id="PF03938">
    <property type="entry name" value="OmpH"/>
    <property type="match status" value="1"/>
</dbReference>
<evidence type="ECO:0000256" key="4">
    <source>
        <dbReference type="SAM" id="MobiDB-lite"/>
    </source>
</evidence>
<evidence type="ECO:0000256" key="1">
    <source>
        <dbReference type="ARBA" id="ARBA00009091"/>
    </source>
</evidence>
<dbReference type="InterPro" id="IPR005632">
    <property type="entry name" value="Chaperone_Skp"/>
</dbReference>
<dbReference type="RefSeq" id="WP_379978182.1">
    <property type="nucleotide sequence ID" value="NZ_JBHSFV010000004.1"/>
</dbReference>
<dbReference type="InterPro" id="IPR024930">
    <property type="entry name" value="Skp_dom_sf"/>
</dbReference>
<organism evidence="6 7">
    <name type="scientific">Dokdonia ponticola</name>
    <dbReference type="NCBI Taxonomy" id="2041041"/>
    <lineage>
        <taxon>Bacteria</taxon>
        <taxon>Pseudomonadati</taxon>
        <taxon>Bacteroidota</taxon>
        <taxon>Flavobacteriia</taxon>
        <taxon>Flavobacteriales</taxon>
        <taxon>Flavobacteriaceae</taxon>
        <taxon>Dokdonia</taxon>
    </lineage>
</organism>
<keyword evidence="2 5" id="KW-0732">Signal</keyword>
<comment type="caution">
    <text evidence="6">The sequence shown here is derived from an EMBL/GenBank/DDBJ whole genome shotgun (WGS) entry which is preliminary data.</text>
</comment>
<keyword evidence="3" id="KW-0175">Coiled coil</keyword>
<dbReference type="EMBL" id="JBHSFV010000004">
    <property type="protein sequence ID" value="MFC4633955.1"/>
    <property type="molecule type" value="Genomic_DNA"/>
</dbReference>
<keyword evidence="7" id="KW-1185">Reference proteome</keyword>
<feature type="chain" id="PRO_5046634886" evidence="5">
    <location>
        <begin position="22"/>
        <end position="337"/>
    </location>
</feature>
<dbReference type="SMART" id="SM00935">
    <property type="entry name" value="OmpH"/>
    <property type="match status" value="1"/>
</dbReference>